<name>A0A915DBG4_9BILA</name>
<keyword evidence="2" id="KW-1185">Reference proteome</keyword>
<proteinExistence type="predicted"/>
<evidence type="ECO:0000256" key="1">
    <source>
        <dbReference type="SAM" id="MobiDB-lite"/>
    </source>
</evidence>
<dbReference type="Proteomes" id="UP000887574">
    <property type="component" value="Unplaced"/>
</dbReference>
<feature type="compositionally biased region" description="Basic and acidic residues" evidence="1">
    <location>
        <begin position="49"/>
        <end position="61"/>
    </location>
</feature>
<dbReference type="WBParaSite" id="jg18113">
    <property type="protein sequence ID" value="jg18113"/>
    <property type="gene ID" value="jg18113"/>
</dbReference>
<reference evidence="3" key="1">
    <citation type="submission" date="2022-11" db="UniProtKB">
        <authorList>
            <consortium name="WormBaseParasite"/>
        </authorList>
    </citation>
    <scope>IDENTIFICATION</scope>
</reference>
<protein>
    <submittedName>
        <fullName evidence="3">Uncharacterized protein</fullName>
    </submittedName>
</protein>
<evidence type="ECO:0000313" key="3">
    <source>
        <dbReference type="WBParaSite" id="jg18113"/>
    </source>
</evidence>
<evidence type="ECO:0000313" key="2">
    <source>
        <dbReference type="Proteomes" id="UP000887574"/>
    </source>
</evidence>
<feature type="region of interest" description="Disordered" evidence="1">
    <location>
        <begin position="49"/>
        <end position="88"/>
    </location>
</feature>
<accession>A0A915DBG4</accession>
<dbReference type="AlphaFoldDB" id="A0A915DBG4"/>
<sequence length="88" mass="10232">MYSNLRSGICAEHSDREEIQSLIHLEIVDLPACARDLLSKAEADYQEEIKKKQQMKSEGKQRGVKQSRMSQLKEEAFESFSVPKYRRV</sequence>
<organism evidence="2 3">
    <name type="scientific">Ditylenchus dipsaci</name>
    <dbReference type="NCBI Taxonomy" id="166011"/>
    <lineage>
        <taxon>Eukaryota</taxon>
        <taxon>Metazoa</taxon>
        <taxon>Ecdysozoa</taxon>
        <taxon>Nematoda</taxon>
        <taxon>Chromadorea</taxon>
        <taxon>Rhabditida</taxon>
        <taxon>Tylenchina</taxon>
        <taxon>Tylenchomorpha</taxon>
        <taxon>Sphaerularioidea</taxon>
        <taxon>Anguinidae</taxon>
        <taxon>Anguininae</taxon>
        <taxon>Ditylenchus</taxon>
    </lineage>
</organism>